<proteinExistence type="predicted"/>
<protein>
    <recommendedName>
        <fullName evidence="5">Protein HTATIP2</fullName>
    </recommendedName>
</protein>
<dbReference type="GO" id="GO:0003824">
    <property type="term" value="F:catalytic activity"/>
    <property type="evidence" value="ECO:0007669"/>
    <property type="project" value="UniProtKB-ARBA"/>
</dbReference>
<dbReference type="OrthoDB" id="430436at2759"/>
<keyword evidence="1" id="KW-0521">NADP</keyword>
<dbReference type="GeneTree" id="ENSGT00390000008184"/>
<dbReference type="FunCoup" id="I3JJG7">
    <property type="interactions" value="247"/>
</dbReference>
<evidence type="ECO:0000259" key="7">
    <source>
        <dbReference type="Pfam" id="PF13460"/>
    </source>
</evidence>
<dbReference type="STRING" id="8128.ENSONIP00000009011"/>
<keyword evidence="2" id="KW-0007">Acetylation</keyword>
<dbReference type="InParanoid" id="I3JJG7"/>
<name>I3JJG7_ORENI</name>
<reference evidence="8" key="2">
    <citation type="submission" date="2025-08" db="UniProtKB">
        <authorList>
            <consortium name="Ensembl"/>
        </authorList>
    </citation>
    <scope>IDENTIFICATION</scope>
</reference>
<keyword evidence="6" id="KW-1133">Transmembrane helix</keyword>
<keyword evidence="6" id="KW-0812">Transmembrane</keyword>
<evidence type="ECO:0000256" key="6">
    <source>
        <dbReference type="SAM" id="Phobius"/>
    </source>
</evidence>
<dbReference type="CTD" id="10553"/>
<dbReference type="RefSeq" id="XP_003454377.1">
    <property type="nucleotide sequence ID" value="XM_003454329.5"/>
</dbReference>
<organism evidence="8 9">
    <name type="scientific">Oreochromis niloticus</name>
    <name type="common">Nile tilapia</name>
    <name type="synonym">Tilapia nilotica</name>
    <dbReference type="NCBI Taxonomy" id="8128"/>
    <lineage>
        <taxon>Eukaryota</taxon>
        <taxon>Metazoa</taxon>
        <taxon>Chordata</taxon>
        <taxon>Craniata</taxon>
        <taxon>Vertebrata</taxon>
        <taxon>Euteleostomi</taxon>
        <taxon>Actinopterygii</taxon>
        <taxon>Neopterygii</taxon>
        <taxon>Teleostei</taxon>
        <taxon>Neoteleostei</taxon>
        <taxon>Acanthomorphata</taxon>
        <taxon>Ovalentaria</taxon>
        <taxon>Cichlomorphae</taxon>
        <taxon>Cichliformes</taxon>
        <taxon>Cichlidae</taxon>
        <taxon>African cichlids</taxon>
        <taxon>Pseudocrenilabrinae</taxon>
        <taxon>Oreochromini</taxon>
        <taxon>Oreochromis</taxon>
    </lineage>
</organism>
<dbReference type="CDD" id="cd05250">
    <property type="entry name" value="CC3_like_SDR_a"/>
    <property type="match status" value="1"/>
</dbReference>
<dbReference type="InterPro" id="IPR016040">
    <property type="entry name" value="NAD(P)-bd_dom"/>
</dbReference>
<evidence type="ECO:0000256" key="2">
    <source>
        <dbReference type="ARBA" id="ARBA00022990"/>
    </source>
</evidence>
<gene>
    <name evidence="8" type="primary">HTATIP2</name>
    <name evidence="8" type="synonym">htatip2</name>
</gene>
<evidence type="ECO:0000256" key="3">
    <source>
        <dbReference type="ARBA" id="ARBA00023157"/>
    </source>
</evidence>
<dbReference type="Pfam" id="PF13460">
    <property type="entry name" value="NAD_binding_10"/>
    <property type="match status" value="1"/>
</dbReference>
<dbReference type="FunFam" id="3.40.50.720:FF:000271">
    <property type="entry name" value="oxidoreductase HTATIP2 isoform X1"/>
    <property type="match status" value="1"/>
</dbReference>
<feature type="domain" description="NAD(P)-binding" evidence="7">
    <location>
        <begin position="65"/>
        <end position="216"/>
    </location>
</feature>
<dbReference type="GO" id="GO:0051170">
    <property type="term" value="P:import into nucleus"/>
    <property type="evidence" value="ECO:0007669"/>
    <property type="project" value="TreeGrafter"/>
</dbReference>
<evidence type="ECO:0000313" key="8">
    <source>
        <dbReference type="Ensembl" id="ENSONIP00000009011.2"/>
    </source>
</evidence>
<dbReference type="HOGENOM" id="CLU_071330_2_2_1"/>
<keyword evidence="6" id="KW-0472">Membrane</keyword>
<dbReference type="AlphaFoldDB" id="I3JJG7"/>
<evidence type="ECO:0000256" key="5">
    <source>
        <dbReference type="ARBA" id="ARBA00093604"/>
    </source>
</evidence>
<dbReference type="SUPFAM" id="SSF51735">
    <property type="entry name" value="NAD(P)-binding Rossmann-fold domains"/>
    <property type="match status" value="1"/>
</dbReference>
<dbReference type="Ensembl" id="ENSONIT00000009016.2">
    <property type="protein sequence ID" value="ENSONIP00000009011.2"/>
    <property type="gene ID" value="ENSONIG00000007145.2"/>
</dbReference>
<keyword evidence="9" id="KW-1185">Reference proteome</keyword>
<evidence type="ECO:0000256" key="1">
    <source>
        <dbReference type="ARBA" id="ARBA00022857"/>
    </source>
</evidence>
<sequence length="279" mass="30959">MPVIKLLCTTLGKTLGFFTVLVVFIAATLNYFEDSETVKYTSMAEDIKTLEENFRQQNKSCFILGASGETGKVLLQELLERNIFSKITLIGRRQLTFEGKTYENLVQEVVDFEKLDDYAAAFQGHDVGYCCLGTTRAKAGAEGFIRVDHDYVLKSAELAKAGGCTQFHLESSRGANKKSGFLYLKVKGQVEADIEALGFDRFAIYRPGVLLVDRQESRPAEWMARKFFSTVSAVGFRSMAVPIQEVAKAMVSNTVLQPEQKTEILENKDIATLGKSAGK</sequence>
<feature type="transmembrane region" description="Helical" evidence="6">
    <location>
        <begin position="15"/>
        <end position="32"/>
    </location>
</feature>
<keyword evidence="3" id="KW-1015">Disulfide bond</keyword>
<dbReference type="GO" id="GO:0005737">
    <property type="term" value="C:cytoplasm"/>
    <property type="evidence" value="ECO:0007669"/>
    <property type="project" value="TreeGrafter"/>
</dbReference>
<evidence type="ECO:0000313" key="9">
    <source>
        <dbReference type="Proteomes" id="UP000005207"/>
    </source>
</evidence>
<evidence type="ECO:0000256" key="4">
    <source>
        <dbReference type="ARBA" id="ARBA00093483"/>
    </source>
</evidence>
<reference evidence="9" key="1">
    <citation type="submission" date="2012-01" db="EMBL/GenBank/DDBJ databases">
        <title>The Genome Sequence of Oreochromis niloticus (Nile Tilapia).</title>
        <authorList>
            <consortium name="Broad Institute Genome Assembly Team"/>
            <consortium name="Broad Institute Sequencing Platform"/>
            <person name="Di Palma F."/>
            <person name="Johnson J."/>
            <person name="Lander E.S."/>
            <person name="Lindblad-Toh K."/>
        </authorList>
    </citation>
    <scope>NUCLEOTIDE SEQUENCE [LARGE SCALE GENOMIC DNA]</scope>
</reference>
<accession>I3JJG7</accession>
<dbReference type="OMA" id="DWPQLTI"/>
<reference evidence="8" key="3">
    <citation type="submission" date="2025-09" db="UniProtKB">
        <authorList>
            <consortium name="Ensembl"/>
        </authorList>
    </citation>
    <scope>IDENTIFICATION</scope>
</reference>
<comment type="subunit">
    <text evidence="4">Monomer. Forms homodimers during oxidative stress. Interacts (via N-terminus) with elongation factor EEF1A1 (via middle-region); the interaction is direct and competes with EEF1A1 binding to guanyl-nucleotide exchange factor EEF1B2, thereby inhibiting GDP for GTP exchange and reactivation of EEF1A1. Interacts with nuclear transport receptors XPO4, IPO5/RANBP5, IPO7, IPO9 and KPNB1 as well as GCN1L1/GCN1 and LRPPRC probably through their HEAT repeats. Binds NCOA5/CIA.</text>
</comment>
<dbReference type="GeneID" id="100700676"/>
<dbReference type="PANTHER" id="PTHR14097">
    <property type="entry name" value="OXIDOREDUCTASE HTATIP2"/>
    <property type="match status" value="1"/>
</dbReference>
<dbReference type="PANTHER" id="PTHR14097:SF7">
    <property type="entry name" value="OXIDOREDUCTASE HTATIP2"/>
    <property type="match status" value="1"/>
</dbReference>
<dbReference type="Proteomes" id="UP000005207">
    <property type="component" value="Linkage group LG1"/>
</dbReference>
<dbReference type="KEGG" id="onl:100700676"/>
<dbReference type="eggNOG" id="KOG4039">
    <property type="taxonomic scope" value="Eukaryota"/>
</dbReference>
<dbReference type="Gene3D" id="3.40.50.720">
    <property type="entry name" value="NAD(P)-binding Rossmann-like Domain"/>
    <property type="match status" value="1"/>
</dbReference>
<dbReference type="InterPro" id="IPR036291">
    <property type="entry name" value="NAD(P)-bd_dom_sf"/>
</dbReference>